<evidence type="ECO:0000256" key="3">
    <source>
        <dbReference type="ARBA" id="ARBA00022448"/>
    </source>
</evidence>
<sequence length="468" mass="52500">MGVGFTMKRLIIICMSFVFAVGLTACKGTSTSSNNQDNRNNMNTNNVAAPIEEGMPLDETKDGKKTVVVSMLAADDFYLQAKQKYEAQHPNTTIQFKEFPTEGATMNPAEVERYIKQITTEVLSGKGADLYAVTTVPLPIDKYVNKKAFVNLEELIKRDKAFDPSLYQMNIIENSRMNDGIYTLPLQFYMEVLFGDAANIENAGVIIDDKNWTWSEFAEISKKLANKGGQSVSMGNWPPELLLNSFISDNYAKLVNGQTASFDSAFFTDLLKRVKSLYDDKVIKSEFIDLQKTNFTYSIITSPSDYLSRLSLYYNNGKIYQKPHSADQQSGVSFLVTRELVMNANSTVKGEAWNFMKFLMSEEMQSLTEQTGISINKAVNDKAIKDLVKQGVISDPKAGRAIEASEENLQSFKEMVSEARLRNYGYNDEHNKLSTIIAEEAKAFFTGQKSAEATAKLIQNRIMSYLNE</sequence>
<dbReference type="InterPro" id="IPR050490">
    <property type="entry name" value="Bact_solute-bd_prot1"/>
</dbReference>
<keyword evidence="4 5" id="KW-0732">Signal</keyword>
<comment type="subcellular location">
    <subcellularLocation>
        <location evidence="1">Cell envelope</location>
    </subcellularLocation>
</comment>
<dbReference type="EMBL" id="SKFG01000008">
    <property type="protein sequence ID" value="TCZ77834.1"/>
    <property type="molecule type" value="Genomic_DNA"/>
</dbReference>
<evidence type="ECO:0000256" key="5">
    <source>
        <dbReference type="SAM" id="SignalP"/>
    </source>
</evidence>
<evidence type="ECO:0000256" key="2">
    <source>
        <dbReference type="ARBA" id="ARBA00008520"/>
    </source>
</evidence>
<feature type="signal peptide" evidence="5">
    <location>
        <begin position="1"/>
        <end position="20"/>
    </location>
</feature>
<evidence type="ECO:0000256" key="4">
    <source>
        <dbReference type="ARBA" id="ARBA00022729"/>
    </source>
</evidence>
<dbReference type="PANTHER" id="PTHR43649">
    <property type="entry name" value="ARABINOSE-BINDING PROTEIN-RELATED"/>
    <property type="match status" value="1"/>
</dbReference>
<feature type="chain" id="PRO_5020201298" evidence="5">
    <location>
        <begin position="21"/>
        <end position="468"/>
    </location>
</feature>
<keyword evidence="7" id="KW-1185">Reference proteome</keyword>
<dbReference type="SUPFAM" id="SSF53850">
    <property type="entry name" value="Periplasmic binding protein-like II"/>
    <property type="match status" value="1"/>
</dbReference>
<keyword evidence="3" id="KW-0813">Transport</keyword>
<evidence type="ECO:0000313" key="6">
    <source>
        <dbReference type="EMBL" id="TCZ77834.1"/>
    </source>
</evidence>
<name>A0A4R4ED03_9BACL</name>
<dbReference type="GO" id="GO:0030313">
    <property type="term" value="C:cell envelope"/>
    <property type="evidence" value="ECO:0007669"/>
    <property type="project" value="UniProtKB-SubCell"/>
</dbReference>
<comment type="similarity">
    <text evidence="2">Belongs to the bacterial solute-binding protein 1 family.</text>
</comment>
<dbReference type="Proteomes" id="UP000295418">
    <property type="component" value="Unassembled WGS sequence"/>
</dbReference>
<proteinExistence type="inferred from homology"/>
<dbReference type="AlphaFoldDB" id="A0A4R4ED03"/>
<dbReference type="InterPro" id="IPR006059">
    <property type="entry name" value="SBP"/>
</dbReference>
<dbReference type="OrthoDB" id="1992988at2"/>
<organism evidence="6 7">
    <name type="scientific">Paenibacillus albiflavus</name>
    <dbReference type="NCBI Taxonomy" id="2545760"/>
    <lineage>
        <taxon>Bacteria</taxon>
        <taxon>Bacillati</taxon>
        <taxon>Bacillota</taxon>
        <taxon>Bacilli</taxon>
        <taxon>Bacillales</taxon>
        <taxon>Paenibacillaceae</taxon>
        <taxon>Paenibacillus</taxon>
    </lineage>
</organism>
<accession>A0A4R4ED03</accession>
<dbReference type="Gene3D" id="3.40.190.10">
    <property type="entry name" value="Periplasmic binding protein-like II"/>
    <property type="match status" value="1"/>
</dbReference>
<comment type="caution">
    <text evidence="6">The sequence shown here is derived from an EMBL/GenBank/DDBJ whole genome shotgun (WGS) entry which is preliminary data.</text>
</comment>
<reference evidence="6 7" key="1">
    <citation type="submission" date="2019-03" db="EMBL/GenBank/DDBJ databases">
        <authorList>
            <person name="Kim M.K.M."/>
        </authorList>
    </citation>
    <scope>NUCLEOTIDE SEQUENCE [LARGE SCALE GENOMIC DNA]</scope>
    <source>
        <strain evidence="6 7">18JY21-1</strain>
    </source>
</reference>
<dbReference type="PANTHER" id="PTHR43649:SF31">
    <property type="entry name" value="SN-GLYCEROL-3-PHOSPHATE-BINDING PERIPLASMIC PROTEIN UGPB"/>
    <property type="match status" value="1"/>
</dbReference>
<evidence type="ECO:0000313" key="7">
    <source>
        <dbReference type="Proteomes" id="UP000295418"/>
    </source>
</evidence>
<evidence type="ECO:0000256" key="1">
    <source>
        <dbReference type="ARBA" id="ARBA00004196"/>
    </source>
</evidence>
<gene>
    <name evidence="6" type="ORF">E0485_10190</name>
</gene>
<protein>
    <submittedName>
        <fullName evidence="6">Carbohydrate ABC transporter substrate-binding protein</fullName>
    </submittedName>
</protein>
<dbReference type="Pfam" id="PF01547">
    <property type="entry name" value="SBP_bac_1"/>
    <property type="match status" value="1"/>
</dbReference>